<dbReference type="EMBL" id="AEQP01000001">
    <property type="protein sequence ID" value="EFV96265.1"/>
    <property type="molecule type" value="Genomic_DNA"/>
</dbReference>
<gene>
    <name evidence="2" type="ORF">HMPREF0551_0448</name>
</gene>
<evidence type="ECO:0000256" key="1">
    <source>
        <dbReference type="SAM" id="MobiDB-lite"/>
    </source>
</evidence>
<sequence length="60" mass="6612">MGGEFVYTHVGISFSKAGRNSQQARSRPGIPPRKASGLPLSSECNRYRDFLSEFKTSFSA</sequence>
<organism evidence="2 3">
    <name type="scientific">Lautropia mirabilis ATCC 51599</name>
    <dbReference type="NCBI Taxonomy" id="887898"/>
    <lineage>
        <taxon>Bacteria</taxon>
        <taxon>Pseudomonadati</taxon>
        <taxon>Pseudomonadota</taxon>
        <taxon>Betaproteobacteria</taxon>
        <taxon>Burkholderiales</taxon>
        <taxon>Burkholderiaceae</taxon>
        <taxon>Lautropia</taxon>
    </lineage>
</organism>
<evidence type="ECO:0000313" key="3">
    <source>
        <dbReference type="Proteomes" id="UP000011021"/>
    </source>
</evidence>
<accession>E7RU29</accession>
<dbReference type="STRING" id="887898.HMPREF0551_0448"/>
<proteinExistence type="predicted"/>
<protein>
    <submittedName>
        <fullName evidence="2">Uncharacterized protein</fullName>
    </submittedName>
</protein>
<dbReference type="AlphaFoldDB" id="E7RU29"/>
<keyword evidence="3" id="KW-1185">Reference proteome</keyword>
<feature type="region of interest" description="Disordered" evidence="1">
    <location>
        <begin position="17"/>
        <end position="38"/>
    </location>
</feature>
<evidence type="ECO:0000313" key="2">
    <source>
        <dbReference type="EMBL" id="EFV96265.1"/>
    </source>
</evidence>
<comment type="caution">
    <text evidence="2">The sequence shown here is derived from an EMBL/GenBank/DDBJ whole genome shotgun (WGS) entry which is preliminary data.</text>
</comment>
<dbReference type="HOGENOM" id="CLU_2935891_0_0_4"/>
<name>E7RU29_9BURK</name>
<dbReference type="Proteomes" id="UP000011021">
    <property type="component" value="Unassembled WGS sequence"/>
</dbReference>
<reference evidence="2 3" key="1">
    <citation type="submission" date="2010-12" db="EMBL/GenBank/DDBJ databases">
        <authorList>
            <person name="Muzny D."/>
            <person name="Qin X."/>
            <person name="Deng J."/>
            <person name="Jiang H."/>
            <person name="Liu Y."/>
            <person name="Qu J."/>
            <person name="Song X.-Z."/>
            <person name="Zhang L."/>
            <person name="Thornton R."/>
            <person name="Coyle M."/>
            <person name="Francisco L."/>
            <person name="Jackson L."/>
            <person name="Javaid M."/>
            <person name="Korchina V."/>
            <person name="Kovar C."/>
            <person name="Mata R."/>
            <person name="Mathew T."/>
            <person name="Ngo R."/>
            <person name="Nguyen L."/>
            <person name="Nguyen N."/>
            <person name="Okwuonu G."/>
            <person name="Ongeri F."/>
            <person name="Pham C."/>
            <person name="Simmons D."/>
            <person name="Wilczek-Boney K."/>
            <person name="Hale W."/>
            <person name="Jakkamsetti A."/>
            <person name="Pham P."/>
            <person name="Ruth R."/>
            <person name="San Lucas F."/>
            <person name="Warren J."/>
            <person name="Zhang J."/>
            <person name="Zhao Z."/>
            <person name="Zhou C."/>
            <person name="Zhu D."/>
            <person name="Lee S."/>
            <person name="Bess C."/>
            <person name="Blankenburg K."/>
            <person name="Forbes L."/>
            <person name="Fu Q."/>
            <person name="Gubbala S."/>
            <person name="Hirani K."/>
            <person name="Jayaseelan J.C."/>
            <person name="Lara F."/>
            <person name="Munidasa M."/>
            <person name="Palculict T."/>
            <person name="Patil S."/>
            <person name="Pu L.-L."/>
            <person name="Saada N."/>
            <person name="Tang L."/>
            <person name="Weissenberger G."/>
            <person name="Zhu Y."/>
            <person name="Hemphill L."/>
            <person name="Shang Y."/>
            <person name="Youmans B."/>
            <person name="Ayvaz T."/>
            <person name="Ross M."/>
            <person name="Santibanez J."/>
            <person name="Aqrawi P."/>
            <person name="Gross S."/>
            <person name="Joshi V."/>
            <person name="Fowler G."/>
            <person name="Nazareth L."/>
            <person name="Reid J."/>
            <person name="Worley K."/>
            <person name="Petrosino J."/>
            <person name="Highlander S."/>
            <person name="Gibbs R."/>
        </authorList>
    </citation>
    <scope>NUCLEOTIDE SEQUENCE [LARGE SCALE GENOMIC DNA]</scope>
    <source>
        <strain evidence="2 3">ATCC 51599</strain>
    </source>
</reference>